<feature type="compositionally biased region" description="Pro residues" evidence="6">
    <location>
        <begin position="268"/>
        <end position="282"/>
    </location>
</feature>
<feature type="compositionally biased region" description="Gly residues" evidence="6">
    <location>
        <begin position="344"/>
        <end position="360"/>
    </location>
</feature>
<feature type="compositionally biased region" description="Low complexity" evidence="6">
    <location>
        <begin position="659"/>
        <end position="682"/>
    </location>
</feature>
<feature type="region of interest" description="Disordered" evidence="6">
    <location>
        <begin position="1312"/>
        <end position="1374"/>
    </location>
</feature>
<dbReference type="GO" id="GO:0000226">
    <property type="term" value="P:microtubule cytoskeleton organization"/>
    <property type="evidence" value="ECO:0007669"/>
    <property type="project" value="TreeGrafter"/>
</dbReference>
<feature type="region of interest" description="Disordered" evidence="6">
    <location>
        <begin position="608"/>
        <end position="914"/>
    </location>
</feature>
<feature type="region of interest" description="Disordered" evidence="6">
    <location>
        <begin position="254"/>
        <end position="424"/>
    </location>
</feature>
<feature type="region of interest" description="Disordered" evidence="6">
    <location>
        <begin position="542"/>
        <end position="570"/>
    </location>
</feature>
<dbReference type="Proteomes" id="UP001165080">
    <property type="component" value="Unassembled WGS sequence"/>
</dbReference>
<name>A0A9W6BC66_9CHLO</name>
<dbReference type="Pfam" id="PF03133">
    <property type="entry name" value="TTL"/>
    <property type="match status" value="1"/>
</dbReference>
<feature type="compositionally biased region" description="Low complexity" evidence="6">
    <location>
        <begin position="778"/>
        <end position="791"/>
    </location>
</feature>
<dbReference type="GO" id="GO:0005524">
    <property type="term" value="F:ATP binding"/>
    <property type="evidence" value="ECO:0007669"/>
    <property type="project" value="UniProtKB-KW"/>
</dbReference>
<comment type="similarity">
    <text evidence="1">Belongs to the tubulin--tyrosine ligase family.</text>
</comment>
<dbReference type="EMBL" id="BRXU01000002">
    <property type="protein sequence ID" value="GLC49055.1"/>
    <property type="molecule type" value="Genomic_DNA"/>
</dbReference>
<feature type="compositionally biased region" description="Low complexity" evidence="6">
    <location>
        <begin position="459"/>
        <end position="470"/>
    </location>
</feature>
<feature type="region of interest" description="Disordered" evidence="6">
    <location>
        <begin position="441"/>
        <end position="525"/>
    </location>
</feature>
<feature type="compositionally biased region" description="Low complexity" evidence="6">
    <location>
        <begin position="504"/>
        <end position="525"/>
    </location>
</feature>
<feature type="compositionally biased region" description="Low complexity" evidence="6">
    <location>
        <begin position="1005"/>
        <end position="1029"/>
    </location>
</feature>
<comment type="caution">
    <text evidence="7">The sequence shown here is derived from an EMBL/GenBank/DDBJ whole genome shotgun (WGS) entry which is preliminary data.</text>
</comment>
<dbReference type="PROSITE" id="PS51221">
    <property type="entry name" value="TTL"/>
    <property type="match status" value="1"/>
</dbReference>
<reference evidence="7 8" key="1">
    <citation type="journal article" date="2023" name="Commun. Biol.">
        <title>Reorganization of the ancestral sex-determining regions during the evolution of trioecy in Pleodorina starrii.</title>
        <authorList>
            <person name="Takahashi K."/>
            <person name="Suzuki S."/>
            <person name="Kawai-Toyooka H."/>
            <person name="Yamamoto K."/>
            <person name="Hamaji T."/>
            <person name="Ootsuki R."/>
            <person name="Yamaguchi H."/>
            <person name="Kawachi M."/>
            <person name="Higashiyama T."/>
            <person name="Nozaki H."/>
        </authorList>
    </citation>
    <scope>NUCLEOTIDE SEQUENCE [LARGE SCALE GENOMIC DNA]</scope>
    <source>
        <strain evidence="7 8">NIES-4479</strain>
    </source>
</reference>
<dbReference type="SUPFAM" id="SSF56059">
    <property type="entry name" value="Glutathione synthetase ATP-binding domain-like"/>
    <property type="match status" value="1"/>
</dbReference>
<feature type="compositionally biased region" description="Polar residues" evidence="6">
    <location>
        <begin position="852"/>
        <end position="862"/>
    </location>
</feature>
<organism evidence="7 8">
    <name type="scientific">Pleodorina starrii</name>
    <dbReference type="NCBI Taxonomy" id="330485"/>
    <lineage>
        <taxon>Eukaryota</taxon>
        <taxon>Viridiplantae</taxon>
        <taxon>Chlorophyta</taxon>
        <taxon>core chlorophytes</taxon>
        <taxon>Chlorophyceae</taxon>
        <taxon>CS clade</taxon>
        <taxon>Chlamydomonadales</taxon>
        <taxon>Volvocaceae</taxon>
        <taxon>Pleodorina</taxon>
    </lineage>
</organism>
<keyword evidence="3" id="KW-0547">Nucleotide-binding</keyword>
<proteinExistence type="inferred from homology"/>
<feature type="compositionally biased region" description="Low complexity" evidence="6">
    <location>
        <begin position="300"/>
        <end position="310"/>
    </location>
</feature>
<dbReference type="PANTHER" id="PTHR12241">
    <property type="entry name" value="TUBULIN POLYGLUTAMYLASE"/>
    <property type="match status" value="1"/>
</dbReference>
<dbReference type="GO" id="GO:0036064">
    <property type="term" value="C:ciliary basal body"/>
    <property type="evidence" value="ECO:0007669"/>
    <property type="project" value="TreeGrafter"/>
</dbReference>
<protein>
    <recommendedName>
        <fullName evidence="5">Tubulin--tyrosine ligase-like protein 9</fullName>
    </recommendedName>
</protein>
<evidence type="ECO:0000256" key="1">
    <source>
        <dbReference type="ARBA" id="ARBA00006820"/>
    </source>
</evidence>
<feature type="compositionally biased region" description="Gly residues" evidence="6">
    <location>
        <begin position="551"/>
        <end position="564"/>
    </location>
</feature>
<evidence type="ECO:0000313" key="8">
    <source>
        <dbReference type="Proteomes" id="UP001165080"/>
    </source>
</evidence>
<keyword evidence="2" id="KW-0436">Ligase</keyword>
<feature type="region of interest" description="Disordered" evidence="6">
    <location>
        <begin position="1133"/>
        <end position="1178"/>
    </location>
</feature>
<evidence type="ECO:0000256" key="3">
    <source>
        <dbReference type="ARBA" id="ARBA00022741"/>
    </source>
</evidence>
<dbReference type="Gene3D" id="3.30.470.20">
    <property type="entry name" value="ATP-grasp fold, B domain"/>
    <property type="match status" value="1"/>
</dbReference>
<feature type="compositionally biased region" description="Pro residues" evidence="6">
    <location>
        <begin position="290"/>
        <end position="299"/>
    </location>
</feature>
<dbReference type="PANTHER" id="PTHR12241:SF39">
    <property type="entry name" value="TUBULIN POLYGLUTAMYLASE TTLL9-RELATED"/>
    <property type="match status" value="1"/>
</dbReference>
<evidence type="ECO:0000256" key="5">
    <source>
        <dbReference type="ARBA" id="ARBA00030445"/>
    </source>
</evidence>
<evidence type="ECO:0000256" key="6">
    <source>
        <dbReference type="SAM" id="MobiDB-lite"/>
    </source>
</evidence>
<dbReference type="GO" id="GO:0070740">
    <property type="term" value="F:tubulin-glutamic acid ligase activity"/>
    <property type="evidence" value="ECO:0007669"/>
    <property type="project" value="TreeGrafter"/>
</dbReference>
<feature type="compositionally biased region" description="Gly residues" evidence="6">
    <location>
        <begin position="1460"/>
        <end position="1497"/>
    </location>
</feature>
<feature type="compositionally biased region" description="Gly residues" evidence="6">
    <location>
        <begin position="1063"/>
        <end position="1074"/>
    </location>
</feature>
<keyword evidence="8" id="KW-1185">Reference proteome</keyword>
<evidence type="ECO:0000313" key="7">
    <source>
        <dbReference type="EMBL" id="GLC49055.1"/>
    </source>
</evidence>
<feature type="compositionally biased region" description="Low complexity" evidence="6">
    <location>
        <begin position="1133"/>
        <end position="1148"/>
    </location>
</feature>
<sequence>MLEVYEVFDASNDELLSELQSLQQLLRTAAGSPHHVQYKMLYNTVRQELEERGVSHKVFQQLAPAAQPQQQQLLLLPSQPSIGSGLGLASPGPFAPPAAFPSAAVVQQPMLSVPALYSFGSFGANAAGGSGTAAGTAGAATATAASNSAAASGAASYGGYGGGQQHLLLYQQGSQGANGGMAQAVNAMVAATVRHQPYHSASMSQVPAAGMGAPGRPQQAFMPPSGLLSGPVLGPPPAAATAAAAAANSNAHSMLRNYDTGPPAVASKPPPLPPAPPRPQPQPALTLQPQPQPPQPPQPQQQAPAPLQIPVLTHSPRPTPTGVAMPQPAPGPGSGRSKARSSSGDGGDGGGGGGGGGGVSGSAAGSESDGDGLATSAGEAAAAAGGKAGRLSGEASAMSVASNGGAGGAAAGGGGNGGGGGKQLTPWEAAMLAFQEEQRLLRKARKAIRKGPPAKPGAKKPGAVSPSHASSHQHHAPLGAESSSASSRGQCGARPPRPSGAGGAAPAAAATTPGPARAAAAAPVSPHGAVALAAGAAAAARGAGTATANGAVGGGKAGGTGGTGARRKVSAVAGGKAVAADAAASGTSAAAAAAAASGAAVAAAAAAAAGPADADVVPEEQGLAARTQAVPVEAPPPQLREPSEPESVKTDEESSEVLAAAMREASTAAAAAAASAATASAGGKNGQGAAGQADNVSSDSDPESVSSGSQDDADGRRDGGRRQRRRSQQPEEPQQPPGDGRPAHGGGARSAQAGPMGHDGGPPGPQPRAMSASHTSPQKTTATTTTQQQQQPSRPGQLTLVASSAKQPQAAAAASPPPRSAWPAAAAAVTAPPATDDNAPQRQQRQRDQEAKTVSSESSDSGANDDSDVESASDVAETPGKRSRLGGAREAKGRPHPVLQQRGTGEEDEEEARQRAIAAAAAAAIQGRSAADASALVGSANQLARAVISDGPMKVDRWSDWDLADSSDSLSAWATHQDGDPVRGGHLRAPRPVGHLAPPESLVTGPAGAHALPLPQPPAQQRGLGPEAGAAGGSRQGSRGSDGVAAPRAGSAPHSGDGRRRGGSGGGGGGGGGQSDDDDGGANESAAARRGGGSHATTSPPPPVPSFPRSGVVPAGTKATALANGPVAAAVAAAAAASGAAASSARRPPQGPATSPPQSAGRSGGASSGGANGAAALPLPRGASSGNLACASASTAAATSSSTSSPAASETAAVAAAAAPPYLQYYGAFHEILTLCYSSLPVMLDAAALSSASVATVAGTGGGGGGGSRPASRMMLGSAAAAVAASGFDLLERYANLLARCEAWQTKLHQLSSAMPEDDGPSPSPAAAAAPPSPHPSWTSGSGPAAAASAGAGPSPQQQQQQQRTLPAAATSPQTRRYVAITDDTAHPEVRNVVVAALRLLSPGWVLDPADQVTEPAKPDASADDDAAAGGGGSTCNSRPPTALAGGAAATPPRAVTPVGFGGSGQGPGSGQGSGSSGGGGGGTGGTSSGGGAAAAASAGGGGSRCHVWNVLWSWSVKVRVPVSELLVWQRVNHFSEARQLTRKDLLKKHLAKYQAMHNTGRSAALFDRLTPTTFVLPKEAAAFEEAYVRALHGVEATCVQPVGLNLWIQKPVGLSRGRGISLLTSLKQVNTAEAMVVQRYLTNPLLVEGHKFDLRLYVLVTSFNPLEAWMYDEGFARFTTLPYTLDEAELGNMHVHLTNSSVQRSRAEAGQLPAFLQTAEPAGGSKTSLATLRRLLSRHGVDWPLLWSRVCEVATATLFAAQDAIPHSPNSFELFGFDMMIDAELKVWLLEVNSSPSMGLDTPLDQAVKPRLIADVLELLAPLPFDRAALAGVLRARTNTSRSGRRGTQGLLSGTVSEERELCCADLQAVLGGALPRRYGERPRSTGGFTTCLAPSAFHDRLLKLRRPLP</sequence>
<gene>
    <name evidence="7" type="primary">PLEST006675</name>
    <name evidence="7" type="ORF">PLESTB_000177500</name>
</gene>
<feature type="compositionally biased region" description="Gly residues" evidence="6">
    <location>
        <begin position="404"/>
        <end position="422"/>
    </location>
</feature>
<feature type="compositionally biased region" description="Low complexity" evidence="6">
    <location>
        <begin position="223"/>
        <end position="232"/>
    </location>
</feature>
<dbReference type="GO" id="GO:0015631">
    <property type="term" value="F:tubulin binding"/>
    <property type="evidence" value="ECO:0007669"/>
    <property type="project" value="TreeGrafter"/>
</dbReference>
<feature type="compositionally biased region" description="Low complexity" evidence="6">
    <location>
        <begin position="821"/>
        <end position="834"/>
    </location>
</feature>
<evidence type="ECO:0000256" key="2">
    <source>
        <dbReference type="ARBA" id="ARBA00022598"/>
    </source>
</evidence>
<feature type="compositionally biased region" description="Low complexity" evidence="6">
    <location>
        <begin position="802"/>
        <end position="814"/>
    </location>
</feature>
<dbReference type="InterPro" id="IPR004344">
    <property type="entry name" value="TTL/TTLL_fam"/>
</dbReference>
<feature type="compositionally biased region" description="Gly residues" evidence="6">
    <location>
        <begin position="1162"/>
        <end position="1172"/>
    </location>
</feature>
<feature type="compositionally biased region" description="Low complexity" evidence="6">
    <location>
        <begin position="361"/>
        <end position="385"/>
    </location>
</feature>
<feature type="compositionally biased region" description="Low complexity" evidence="6">
    <location>
        <begin position="1325"/>
        <end position="1370"/>
    </location>
</feature>
<feature type="region of interest" description="Disordered" evidence="6">
    <location>
        <begin position="1411"/>
        <end position="1497"/>
    </location>
</feature>
<keyword evidence="4" id="KW-0067">ATP-binding</keyword>
<feature type="compositionally biased region" description="Basic and acidic residues" evidence="6">
    <location>
        <begin position="641"/>
        <end position="652"/>
    </location>
</feature>
<feature type="compositionally biased region" description="Low complexity" evidence="6">
    <location>
        <begin position="1439"/>
        <end position="1459"/>
    </location>
</feature>
<feature type="region of interest" description="Disordered" evidence="6">
    <location>
        <begin position="967"/>
        <end position="1114"/>
    </location>
</feature>
<accession>A0A9W6BC66</accession>
<feature type="compositionally biased region" description="Low complexity" evidence="6">
    <location>
        <begin position="690"/>
        <end position="710"/>
    </location>
</feature>
<evidence type="ECO:0000256" key="4">
    <source>
        <dbReference type="ARBA" id="ARBA00022840"/>
    </source>
</evidence>
<feature type="region of interest" description="Disordered" evidence="6">
    <location>
        <begin position="201"/>
        <end position="233"/>
    </location>
</feature>